<dbReference type="OrthoDB" id="9806653at2"/>
<gene>
    <name evidence="3" type="ORF">SAMN05444394_2856</name>
</gene>
<dbReference type="CDD" id="cd03801">
    <property type="entry name" value="GT4_PimA-like"/>
    <property type="match status" value="1"/>
</dbReference>
<dbReference type="SUPFAM" id="SSF53756">
    <property type="entry name" value="UDP-Glycosyltransferase/glycogen phosphorylase"/>
    <property type="match status" value="1"/>
</dbReference>
<feature type="domain" description="Glycosyltransferase subfamily 4-like N-terminal" evidence="2">
    <location>
        <begin position="25"/>
        <end position="181"/>
    </location>
</feature>
<dbReference type="PANTHER" id="PTHR12526:SF630">
    <property type="entry name" value="GLYCOSYLTRANSFERASE"/>
    <property type="match status" value="1"/>
</dbReference>
<protein>
    <submittedName>
        <fullName evidence="3">Glycosyltransferase involved in cell wall bisynthesis</fullName>
    </submittedName>
</protein>
<evidence type="ECO:0000259" key="2">
    <source>
        <dbReference type="Pfam" id="PF13439"/>
    </source>
</evidence>
<dbReference type="PANTHER" id="PTHR12526">
    <property type="entry name" value="GLYCOSYLTRANSFERASE"/>
    <property type="match status" value="1"/>
</dbReference>
<dbReference type="Pfam" id="PF13439">
    <property type="entry name" value="Glyco_transf_4"/>
    <property type="match status" value="1"/>
</dbReference>
<keyword evidence="4" id="KW-1185">Reference proteome</keyword>
<accession>A0A1N6FZW6</accession>
<feature type="domain" description="Glycosyl transferase family 1" evidence="1">
    <location>
        <begin position="193"/>
        <end position="360"/>
    </location>
</feature>
<dbReference type="InterPro" id="IPR028098">
    <property type="entry name" value="Glyco_trans_4-like_N"/>
</dbReference>
<evidence type="ECO:0000259" key="1">
    <source>
        <dbReference type="Pfam" id="PF00534"/>
    </source>
</evidence>
<dbReference type="AlphaFoldDB" id="A0A1N6FZW6"/>
<keyword evidence="3" id="KW-0808">Transferase</keyword>
<dbReference type="Gene3D" id="3.40.50.2000">
    <property type="entry name" value="Glycogen Phosphorylase B"/>
    <property type="match status" value="2"/>
</dbReference>
<dbReference type="STRING" id="226505.SAMN05444394_2856"/>
<dbReference type="InterPro" id="IPR001296">
    <property type="entry name" value="Glyco_trans_1"/>
</dbReference>
<dbReference type="Proteomes" id="UP000185221">
    <property type="component" value="Unassembled WGS sequence"/>
</dbReference>
<sequence>MGKRRNVLFLQSSSELYGSGKILLQVLRIYRDQGLNPVVVMTGEGPLGELMESEGFIVKVQNLGILRRKYVNAKGLVNRFSKNYKAYQFLDQLHQEFQFELVYSNTLAVIVGAYWAKKNKLAHIWHIHEIVLGPGPLVKLLAKMLDSSTPYPIVVSEAVKNHWDTKLKMAKPEVIHNGIPYEEYMASYSDPKADLGLPEDKLVITMVGRINPGKGQLFFLEIAKRILQTYPQCHFVLVGDPFPGYESIQEEIKSVIRDNGLQESVSDLGFRKDIPEVLAATDIFMLPSILPDSFPTVILEAMASAKPVIATQSGGAEEMVEPGKSGFLIPIGDVEKGVEALKTLILDKEKIKSFGEAGRSKVLIEYNLNTFKEKMQKHLWRHLNEN</sequence>
<reference evidence="4" key="1">
    <citation type="submission" date="2016-11" db="EMBL/GenBank/DDBJ databases">
        <authorList>
            <person name="Varghese N."/>
            <person name="Submissions S."/>
        </authorList>
    </citation>
    <scope>NUCLEOTIDE SEQUENCE [LARGE SCALE GENOMIC DNA]</scope>
    <source>
        <strain evidence="4">DSM 15292</strain>
    </source>
</reference>
<organism evidence="3 4">
    <name type="scientific">Algoriphagus halophilus</name>
    <dbReference type="NCBI Taxonomy" id="226505"/>
    <lineage>
        <taxon>Bacteria</taxon>
        <taxon>Pseudomonadati</taxon>
        <taxon>Bacteroidota</taxon>
        <taxon>Cytophagia</taxon>
        <taxon>Cytophagales</taxon>
        <taxon>Cyclobacteriaceae</taxon>
        <taxon>Algoriphagus</taxon>
    </lineage>
</organism>
<dbReference type="EMBL" id="FSRC01000002">
    <property type="protein sequence ID" value="SIO00742.1"/>
    <property type="molecule type" value="Genomic_DNA"/>
</dbReference>
<proteinExistence type="predicted"/>
<name>A0A1N6FZW6_9BACT</name>
<dbReference type="GO" id="GO:0016757">
    <property type="term" value="F:glycosyltransferase activity"/>
    <property type="evidence" value="ECO:0007669"/>
    <property type="project" value="InterPro"/>
</dbReference>
<evidence type="ECO:0000313" key="4">
    <source>
        <dbReference type="Proteomes" id="UP000185221"/>
    </source>
</evidence>
<dbReference type="RefSeq" id="WP_074225655.1">
    <property type="nucleotide sequence ID" value="NZ_FSRC01000002.1"/>
</dbReference>
<evidence type="ECO:0000313" key="3">
    <source>
        <dbReference type="EMBL" id="SIO00742.1"/>
    </source>
</evidence>
<dbReference type="Pfam" id="PF00534">
    <property type="entry name" value="Glycos_transf_1"/>
    <property type="match status" value="1"/>
</dbReference>